<protein>
    <submittedName>
        <fullName evidence="1">Unannotated protein</fullName>
    </submittedName>
</protein>
<dbReference type="AlphaFoldDB" id="A0A6J7CKE8"/>
<reference evidence="1" key="1">
    <citation type="submission" date="2020-05" db="EMBL/GenBank/DDBJ databases">
        <authorList>
            <person name="Chiriac C."/>
            <person name="Salcher M."/>
            <person name="Ghai R."/>
            <person name="Kavagutti S V."/>
        </authorList>
    </citation>
    <scope>NUCLEOTIDE SEQUENCE</scope>
</reference>
<organism evidence="1">
    <name type="scientific">freshwater metagenome</name>
    <dbReference type="NCBI Taxonomy" id="449393"/>
    <lineage>
        <taxon>unclassified sequences</taxon>
        <taxon>metagenomes</taxon>
        <taxon>ecological metagenomes</taxon>
    </lineage>
</organism>
<dbReference type="PIRSF" id="PIRSF004789">
    <property type="entry name" value="DR1281"/>
    <property type="match status" value="1"/>
</dbReference>
<dbReference type="SUPFAM" id="SSF56300">
    <property type="entry name" value="Metallo-dependent phosphatases"/>
    <property type="match status" value="1"/>
</dbReference>
<dbReference type="EMBL" id="CAFBLQ010000005">
    <property type="protein sequence ID" value="CAB4858201.1"/>
    <property type="molecule type" value="Genomic_DNA"/>
</dbReference>
<dbReference type="InterPro" id="IPR005235">
    <property type="entry name" value="YmdB-like"/>
</dbReference>
<proteinExistence type="predicted"/>
<dbReference type="GO" id="GO:0004113">
    <property type="term" value="F:2',3'-cyclic-nucleotide 3'-phosphodiesterase activity"/>
    <property type="evidence" value="ECO:0007669"/>
    <property type="project" value="TreeGrafter"/>
</dbReference>
<dbReference type="NCBIfam" id="TIGR00282">
    <property type="entry name" value="TIGR00282 family metallophosphoesterase"/>
    <property type="match status" value="1"/>
</dbReference>
<dbReference type="Gene3D" id="3.60.21.10">
    <property type="match status" value="1"/>
</dbReference>
<name>A0A6J7CKE8_9ZZZZ</name>
<dbReference type="PANTHER" id="PTHR36303:SF1">
    <property type="entry name" value="2',3'-CYCLIC-NUCLEOTIDE 2'-PHOSPHODIESTERASE"/>
    <property type="match status" value="1"/>
</dbReference>
<dbReference type="Pfam" id="PF13277">
    <property type="entry name" value="YmdB"/>
    <property type="match status" value="1"/>
</dbReference>
<evidence type="ECO:0000313" key="1">
    <source>
        <dbReference type="EMBL" id="CAB4858201.1"/>
    </source>
</evidence>
<accession>A0A6J7CKE8</accession>
<sequence length="272" mass="28792">MTRSAAAPASILFVGDLVGSIGRHTLLGLLDGLRERHATTFVVVNGENVAGGLGITPRIADELLAAGVDVITLGNHAYHRPEILPYLDTQERILRPANYLRSQPGHGTCVVERDGVRLGVVNLSGNVFLRAGHPAFAAADAAVEELRRGGCDHILVDMHAEATSEKVALGWHLDGHVTAVVGTHTHVPTADARVLPAGTAYITDVGMTGARGGVIGVKKEQAIESLVSQMHVRFDPSDDDPWLNGVVIRCSQALRADAIEQVLEPLHPTPGP</sequence>
<gene>
    <name evidence="1" type="ORF">UFOPK3423_00084</name>
</gene>
<dbReference type="InterPro" id="IPR029052">
    <property type="entry name" value="Metallo-depent_PP-like"/>
</dbReference>
<dbReference type="PANTHER" id="PTHR36303">
    <property type="entry name" value="2',3'-CYCLIC-NUCLEOTIDE 2'-PHOSPHODIESTERASE"/>
    <property type="match status" value="1"/>
</dbReference>